<dbReference type="Proteomes" id="UP000037460">
    <property type="component" value="Unassembled WGS sequence"/>
</dbReference>
<dbReference type="PANTHER" id="PTHR46919:SF2">
    <property type="entry name" value="SACSIN"/>
    <property type="match status" value="1"/>
</dbReference>
<accession>A0A0M0K883</accession>
<gene>
    <name evidence="1" type="ORF">Ctob_015344</name>
</gene>
<proteinExistence type="predicted"/>
<evidence type="ECO:0000313" key="1">
    <source>
        <dbReference type="EMBL" id="KOO34603.1"/>
    </source>
</evidence>
<dbReference type="EMBL" id="JWZX01001161">
    <property type="protein sequence ID" value="KOO34603.1"/>
    <property type="molecule type" value="Genomic_DNA"/>
</dbReference>
<keyword evidence="2" id="KW-1185">Reference proteome</keyword>
<name>A0A0M0K883_9EUKA</name>
<feature type="non-terminal residue" evidence="1">
    <location>
        <position position="122"/>
    </location>
</feature>
<reference evidence="2" key="1">
    <citation type="journal article" date="2015" name="PLoS Genet.">
        <title>Genome Sequence and Transcriptome Analyses of Chrysochromulina tobin: Metabolic Tools for Enhanced Algal Fitness in the Prominent Order Prymnesiales (Haptophyceae).</title>
        <authorList>
            <person name="Hovde B.T."/>
            <person name="Deodato C.R."/>
            <person name="Hunsperger H.M."/>
            <person name="Ryken S.A."/>
            <person name="Yost W."/>
            <person name="Jha R.K."/>
            <person name="Patterson J."/>
            <person name="Monnat R.J. Jr."/>
            <person name="Barlow S.B."/>
            <person name="Starkenburg S.R."/>
            <person name="Cattolico R.A."/>
        </authorList>
    </citation>
    <scope>NUCLEOTIDE SEQUENCE</scope>
    <source>
        <strain evidence="2">CCMP291</strain>
    </source>
</reference>
<dbReference type="OrthoDB" id="1262810at2759"/>
<protein>
    <submittedName>
        <fullName evidence="1">Zinc finger family protein</fullName>
    </submittedName>
</protein>
<organism evidence="1 2">
    <name type="scientific">Chrysochromulina tobinii</name>
    <dbReference type="NCBI Taxonomy" id="1460289"/>
    <lineage>
        <taxon>Eukaryota</taxon>
        <taxon>Haptista</taxon>
        <taxon>Haptophyta</taxon>
        <taxon>Prymnesiophyceae</taxon>
        <taxon>Prymnesiales</taxon>
        <taxon>Chrysochromulinaceae</taxon>
        <taxon>Chrysochromulina</taxon>
    </lineage>
</organism>
<dbReference type="AlphaFoldDB" id="A0A0M0K883"/>
<sequence length="122" mass="14110">MGVRRLEDHDVCELFVLPTFSSLASSKQRAVREHLLRHWHAFRQHDRLREALRTTPFVPVGERLLRPSEVLDPRVDVLSYIFGGESVFPEAECCTDEWLAMLAALGMRTSIDRNTFLECARK</sequence>
<evidence type="ECO:0000313" key="2">
    <source>
        <dbReference type="Proteomes" id="UP000037460"/>
    </source>
</evidence>
<comment type="caution">
    <text evidence="1">The sequence shown here is derived from an EMBL/GenBank/DDBJ whole genome shotgun (WGS) entry which is preliminary data.</text>
</comment>
<dbReference type="PANTHER" id="PTHR46919">
    <property type="entry name" value="ZINC FINGER, C3HC4 TYPE (RING FINGER) FAMILY PROTEIN"/>
    <property type="match status" value="1"/>
</dbReference>